<protein>
    <recommendedName>
        <fullName evidence="8">Methyltransferase</fullName>
        <ecNumber evidence="8">2.1.1.-</ecNumber>
    </recommendedName>
</protein>
<dbReference type="EMBL" id="AM444554">
    <property type="protein sequence ID" value="CAN60874.1"/>
    <property type="molecule type" value="Genomic_DNA"/>
</dbReference>
<evidence type="ECO:0000313" key="10">
    <source>
        <dbReference type="EMBL" id="CAN60874.1"/>
    </source>
</evidence>
<evidence type="ECO:0000256" key="7">
    <source>
        <dbReference type="ARBA" id="ARBA00037847"/>
    </source>
</evidence>
<keyword evidence="8" id="KW-0812">Transmembrane</keyword>
<comment type="similarity">
    <text evidence="2 8">Belongs to the methyltransferase superfamily.</text>
</comment>
<feature type="region of interest" description="Disordered" evidence="9">
    <location>
        <begin position="45"/>
        <end position="256"/>
    </location>
</feature>
<keyword evidence="6 8" id="KW-0325">Glycoprotein</keyword>
<comment type="subcellular location">
    <subcellularLocation>
        <location evidence="7">Endomembrane system</location>
        <topology evidence="7">Single-pass membrane protein</topology>
    </subcellularLocation>
    <subcellularLocation>
        <location evidence="1 8">Membrane</location>
        <topology evidence="1 8">Single-pass type II membrane protein</topology>
    </subcellularLocation>
</comment>
<evidence type="ECO:0000256" key="2">
    <source>
        <dbReference type="ARBA" id="ARBA00008361"/>
    </source>
</evidence>
<accession>A5B2R5</accession>
<evidence type="ECO:0000256" key="5">
    <source>
        <dbReference type="ARBA" id="ARBA00022968"/>
    </source>
</evidence>
<name>A5B2R5_VITVI</name>
<keyword evidence="8" id="KW-0472">Membrane</keyword>
<dbReference type="GO" id="GO:0032259">
    <property type="term" value="P:methylation"/>
    <property type="evidence" value="ECO:0007669"/>
    <property type="project" value="UniProtKB-KW"/>
</dbReference>
<proteinExistence type="inferred from homology"/>
<dbReference type="GO" id="GO:0016020">
    <property type="term" value="C:membrane"/>
    <property type="evidence" value="ECO:0007669"/>
    <property type="project" value="UniProtKB-SubCell"/>
</dbReference>
<dbReference type="PANTHER" id="PTHR10108:SF1130">
    <property type="entry name" value="METHYLTRANSFERASE PMT26-RELATED"/>
    <property type="match status" value="1"/>
</dbReference>
<evidence type="ECO:0000256" key="8">
    <source>
        <dbReference type="RuleBase" id="RU366043"/>
    </source>
</evidence>
<feature type="compositionally biased region" description="Basic and acidic residues" evidence="9">
    <location>
        <begin position="112"/>
        <end position="139"/>
    </location>
</feature>
<feature type="compositionally biased region" description="Basic and acidic residues" evidence="9">
    <location>
        <begin position="148"/>
        <end position="175"/>
    </location>
</feature>
<evidence type="ECO:0000256" key="4">
    <source>
        <dbReference type="ARBA" id="ARBA00022679"/>
    </source>
</evidence>
<feature type="transmembrane region" description="Helical" evidence="8">
    <location>
        <begin position="21"/>
        <end position="39"/>
    </location>
</feature>
<feature type="compositionally biased region" description="Basic and acidic residues" evidence="9">
    <location>
        <begin position="190"/>
        <end position="250"/>
    </location>
</feature>
<feature type="compositionally biased region" description="Polar residues" evidence="9">
    <location>
        <begin position="45"/>
        <end position="54"/>
    </location>
</feature>
<feature type="compositionally biased region" description="Basic and acidic residues" evidence="9">
    <location>
        <begin position="84"/>
        <end position="100"/>
    </location>
</feature>
<keyword evidence="8" id="KW-1133">Transmembrane helix</keyword>
<dbReference type="Pfam" id="PF03141">
    <property type="entry name" value="Methyltransf_29"/>
    <property type="match status" value="1"/>
</dbReference>
<dbReference type="InterPro" id="IPR029063">
    <property type="entry name" value="SAM-dependent_MTases_sf"/>
</dbReference>
<gene>
    <name evidence="10" type="ORF">VITISV_030592</name>
</gene>
<keyword evidence="5 8" id="KW-0735">Signal-anchor</keyword>
<evidence type="ECO:0000256" key="1">
    <source>
        <dbReference type="ARBA" id="ARBA00004606"/>
    </source>
</evidence>
<reference evidence="10" key="1">
    <citation type="journal article" date="2007" name="PLoS ONE">
        <title>The first genome sequence of an elite grapevine cultivar (Pinot noir Vitis vinifera L.): coping with a highly heterozygous genome.</title>
        <authorList>
            <person name="Velasco R."/>
            <person name="Zharkikh A."/>
            <person name="Troggio M."/>
            <person name="Cartwright D.A."/>
            <person name="Cestaro A."/>
            <person name="Pruss D."/>
            <person name="Pindo M."/>
            <person name="FitzGerald L.M."/>
            <person name="Vezzulli S."/>
            <person name="Reid J."/>
            <person name="Malacarne G."/>
            <person name="Iliev D."/>
            <person name="Coppola G."/>
            <person name="Wardell B."/>
            <person name="Micheletti D."/>
            <person name="Macalma T."/>
            <person name="Facci M."/>
            <person name="Mitchell J.T."/>
            <person name="Perazzolli M."/>
            <person name="Eldredge G."/>
            <person name="Gatto P."/>
            <person name="Oyzerski R."/>
            <person name="Moretto M."/>
            <person name="Gutin N."/>
            <person name="Stefanini M."/>
            <person name="Chen Y."/>
            <person name="Segala C."/>
            <person name="Davenport C."/>
            <person name="Dematte L."/>
            <person name="Mraz A."/>
            <person name="Battilana J."/>
            <person name="Stormo K."/>
            <person name="Costa F."/>
            <person name="Tao Q."/>
            <person name="Si-Ammour A."/>
            <person name="Harkins T."/>
            <person name="Lackey A."/>
            <person name="Perbost C."/>
            <person name="Taillon B."/>
            <person name="Stella A."/>
            <person name="Solovyev V."/>
            <person name="Fawcett J.A."/>
            <person name="Sterck L."/>
            <person name="Vandepoele K."/>
            <person name="Grando S.M."/>
            <person name="Toppo S."/>
            <person name="Moser C."/>
            <person name="Lanchbury J."/>
            <person name="Bogden R."/>
            <person name="Skolnick M."/>
            <person name="Sgaramella V."/>
            <person name="Bhatnagar S.K."/>
            <person name="Fontana P."/>
            <person name="Gutin A."/>
            <person name="Van de Peer Y."/>
            <person name="Salamini F."/>
            <person name="Viola R."/>
        </authorList>
    </citation>
    <scope>NUCLEOTIDE SEQUENCE</scope>
</reference>
<keyword evidence="4 8" id="KW-0808">Transferase</keyword>
<evidence type="ECO:0000256" key="3">
    <source>
        <dbReference type="ARBA" id="ARBA00022603"/>
    </source>
</evidence>
<dbReference type="AlphaFoldDB" id="A5B2R5"/>
<evidence type="ECO:0000256" key="6">
    <source>
        <dbReference type="ARBA" id="ARBA00023180"/>
    </source>
</evidence>
<dbReference type="GO" id="GO:0008168">
    <property type="term" value="F:methyltransferase activity"/>
    <property type="evidence" value="ECO:0007669"/>
    <property type="project" value="UniProtKB-UniRule"/>
</dbReference>
<organism evidence="10">
    <name type="scientific">Vitis vinifera</name>
    <name type="common">Grape</name>
    <dbReference type="NCBI Taxonomy" id="29760"/>
    <lineage>
        <taxon>Eukaryota</taxon>
        <taxon>Viridiplantae</taxon>
        <taxon>Streptophyta</taxon>
        <taxon>Embryophyta</taxon>
        <taxon>Tracheophyta</taxon>
        <taxon>Spermatophyta</taxon>
        <taxon>Magnoliopsida</taxon>
        <taxon>eudicotyledons</taxon>
        <taxon>Gunneridae</taxon>
        <taxon>Pentapetalae</taxon>
        <taxon>rosids</taxon>
        <taxon>Vitales</taxon>
        <taxon>Vitaceae</taxon>
        <taxon>Viteae</taxon>
        <taxon>Vitis</taxon>
    </lineage>
</organism>
<sequence length="485" mass="53572">MALGKYSRVDGRRSTTNYCSTATLVAFVALCLVGVWMMTSSSVVPVQNSDVSTQETKDEVKQQVVESNDSDTRQFEDSSGDLTDDAKKGDGVSFTQDEKNPNPQDNPAVPEKPSENGLEEKQEKPEEKLINEEENKPEDGSTNEAENGENKSGDGEGDSKTEDANSDSGETKTDGGESIADGQGDSEGGSVEKKSELDDSEKKSEENSFETKDGDKVDGQIEEKVEQNENKDSEQNSGERKEDSEAKEQVSNEVFPSGAMSELLNETTTQNGAFLTQAAESKKEKESQQTVYSWKVCNVTAGPDYIPCLDNLQAIKSLPRYKRPIEWPTSRDKIWYYNVPHTKLAEIKGHQNWVKVSGEFLTFPGGGTQFKNGALHYIEFIEESMPDIAWGKRSRVVLDVGCGVASFGGYLFDKDVLTMSFAPKDEHEAQVQFALERGIPGISAVMGTKRLPFPAMVFDVVHCARCRVPWHIEGIWLLLLRGLIR</sequence>
<dbReference type="PANTHER" id="PTHR10108">
    <property type="entry name" value="SAM-DEPENDENT METHYLTRANSFERASE"/>
    <property type="match status" value="1"/>
</dbReference>
<dbReference type="GO" id="GO:0012505">
    <property type="term" value="C:endomembrane system"/>
    <property type="evidence" value="ECO:0007669"/>
    <property type="project" value="UniProtKB-SubCell"/>
</dbReference>
<keyword evidence="3 8" id="KW-0489">Methyltransferase</keyword>
<dbReference type="InterPro" id="IPR004159">
    <property type="entry name" value="Put_SAM_MeTrfase"/>
</dbReference>
<dbReference type="ExpressionAtlas" id="A5B2R5">
    <property type="expression patterns" value="baseline and differential"/>
</dbReference>
<evidence type="ECO:0000256" key="9">
    <source>
        <dbReference type="SAM" id="MobiDB-lite"/>
    </source>
</evidence>
<dbReference type="SUPFAM" id="SSF53335">
    <property type="entry name" value="S-adenosyl-L-methionine-dependent methyltransferases"/>
    <property type="match status" value="1"/>
</dbReference>
<dbReference type="EC" id="2.1.1.-" evidence="8"/>